<dbReference type="Gramene" id="AET6Gv20073000.5">
    <property type="protein sequence ID" value="AET6Gv20073000.5"/>
    <property type="gene ID" value="AET6Gv20073000"/>
</dbReference>
<reference evidence="1" key="3">
    <citation type="journal article" date="2017" name="Nature">
        <title>Genome sequence of the progenitor of the wheat D genome Aegilops tauschii.</title>
        <authorList>
            <person name="Luo M.C."/>
            <person name="Gu Y.Q."/>
            <person name="Puiu D."/>
            <person name="Wang H."/>
            <person name="Twardziok S.O."/>
            <person name="Deal K.R."/>
            <person name="Huo N."/>
            <person name="Zhu T."/>
            <person name="Wang L."/>
            <person name="Wang Y."/>
            <person name="McGuire P.E."/>
            <person name="Liu S."/>
            <person name="Long H."/>
            <person name="Ramasamy R.K."/>
            <person name="Rodriguez J.C."/>
            <person name="Van S.L."/>
            <person name="Yuan L."/>
            <person name="Wang Z."/>
            <person name="Xia Z."/>
            <person name="Xiao L."/>
            <person name="Anderson O.D."/>
            <person name="Ouyang S."/>
            <person name="Liang Y."/>
            <person name="Zimin A.V."/>
            <person name="Pertea G."/>
            <person name="Qi P."/>
            <person name="Bennetzen J.L."/>
            <person name="Dai X."/>
            <person name="Dawson M.W."/>
            <person name="Muller H.G."/>
            <person name="Kugler K."/>
            <person name="Rivarola-Duarte L."/>
            <person name="Spannagl M."/>
            <person name="Mayer K.F.X."/>
            <person name="Lu F.H."/>
            <person name="Bevan M.W."/>
            <person name="Leroy P."/>
            <person name="Li P."/>
            <person name="You F.M."/>
            <person name="Sun Q."/>
            <person name="Liu Z."/>
            <person name="Lyons E."/>
            <person name="Wicker T."/>
            <person name="Salzberg S.L."/>
            <person name="Devos K.M."/>
            <person name="Dvorak J."/>
        </authorList>
    </citation>
    <scope>NUCLEOTIDE SEQUENCE [LARGE SCALE GENOMIC DNA]</scope>
    <source>
        <strain evidence="1">cv. AL8/78</strain>
    </source>
</reference>
<evidence type="ECO:0000313" key="1">
    <source>
        <dbReference type="EnsemblPlants" id="AET6Gv20073000.5"/>
    </source>
</evidence>
<name>A0A453MTU7_AEGTS</name>
<organism evidence="1 2">
    <name type="scientific">Aegilops tauschii subsp. strangulata</name>
    <name type="common">Goatgrass</name>
    <dbReference type="NCBI Taxonomy" id="200361"/>
    <lineage>
        <taxon>Eukaryota</taxon>
        <taxon>Viridiplantae</taxon>
        <taxon>Streptophyta</taxon>
        <taxon>Embryophyta</taxon>
        <taxon>Tracheophyta</taxon>
        <taxon>Spermatophyta</taxon>
        <taxon>Magnoliopsida</taxon>
        <taxon>Liliopsida</taxon>
        <taxon>Poales</taxon>
        <taxon>Poaceae</taxon>
        <taxon>BOP clade</taxon>
        <taxon>Pooideae</taxon>
        <taxon>Triticodae</taxon>
        <taxon>Triticeae</taxon>
        <taxon>Triticinae</taxon>
        <taxon>Aegilops</taxon>
    </lineage>
</organism>
<dbReference type="AlphaFoldDB" id="A0A453MTU7"/>
<evidence type="ECO:0000313" key="2">
    <source>
        <dbReference type="Proteomes" id="UP000015105"/>
    </source>
</evidence>
<dbReference type="EnsemblPlants" id="AET6Gv20073000.5">
    <property type="protein sequence ID" value="AET6Gv20073000.5"/>
    <property type="gene ID" value="AET6Gv20073000"/>
</dbReference>
<sequence>MPLDTHFKEFLMIFFMTYNSYLVDQKFKSKFDKKKVSLYSKTEGVLISSNQLL</sequence>
<reference evidence="1" key="4">
    <citation type="submission" date="2019-03" db="UniProtKB">
        <authorList>
            <consortium name="EnsemblPlants"/>
        </authorList>
    </citation>
    <scope>IDENTIFICATION</scope>
</reference>
<keyword evidence="2" id="KW-1185">Reference proteome</keyword>
<proteinExistence type="predicted"/>
<reference evidence="2" key="1">
    <citation type="journal article" date="2014" name="Science">
        <title>Ancient hybridizations among the ancestral genomes of bread wheat.</title>
        <authorList>
            <consortium name="International Wheat Genome Sequencing Consortium,"/>
            <person name="Marcussen T."/>
            <person name="Sandve S.R."/>
            <person name="Heier L."/>
            <person name="Spannagl M."/>
            <person name="Pfeifer M."/>
            <person name="Jakobsen K.S."/>
            <person name="Wulff B.B."/>
            <person name="Steuernagel B."/>
            <person name="Mayer K.F."/>
            <person name="Olsen O.A."/>
        </authorList>
    </citation>
    <scope>NUCLEOTIDE SEQUENCE [LARGE SCALE GENOMIC DNA]</scope>
    <source>
        <strain evidence="2">cv. AL8/78</strain>
    </source>
</reference>
<reference evidence="1" key="5">
    <citation type="journal article" date="2021" name="G3 (Bethesda)">
        <title>Aegilops tauschii genome assembly Aet v5.0 features greater sequence contiguity and improved annotation.</title>
        <authorList>
            <person name="Wang L."/>
            <person name="Zhu T."/>
            <person name="Rodriguez J.C."/>
            <person name="Deal K.R."/>
            <person name="Dubcovsky J."/>
            <person name="McGuire P.E."/>
            <person name="Lux T."/>
            <person name="Spannagl M."/>
            <person name="Mayer K.F.X."/>
            <person name="Baldrich P."/>
            <person name="Meyers B.C."/>
            <person name="Huo N."/>
            <person name="Gu Y.Q."/>
            <person name="Zhou H."/>
            <person name="Devos K.M."/>
            <person name="Bennetzen J.L."/>
            <person name="Unver T."/>
            <person name="Budak H."/>
            <person name="Gulick P.J."/>
            <person name="Galiba G."/>
            <person name="Kalapos B."/>
            <person name="Nelson D.R."/>
            <person name="Li P."/>
            <person name="You F.M."/>
            <person name="Luo M.C."/>
            <person name="Dvorak J."/>
        </authorList>
    </citation>
    <scope>NUCLEOTIDE SEQUENCE [LARGE SCALE GENOMIC DNA]</scope>
    <source>
        <strain evidence="1">cv. AL8/78</strain>
    </source>
</reference>
<reference evidence="2" key="2">
    <citation type="journal article" date="2017" name="Nat. Plants">
        <title>The Aegilops tauschii genome reveals multiple impacts of transposons.</title>
        <authorList>
            <person name="Zhao G."/>
            <person name="Zou C."/>
            <person name="Li K."/>
            <person name="Wang K."/>
            <person name="Li T."/>
            <person name="Gao L."/>
            <person name="Zhang X."/>
            <person name="Wang H."/>
            <person name="Yang Z."/>
            <person name="Liu X."/>
            <person name="Jiang W."/>
            <person name="Mao L."/>
            <person name="Kong X."/>
            <person name="Jiao Y."/>
            <person name="Jia J."/>
        </authorList>
    </citation>
    <scope>NUCLEOTIDE SEQUENCE [LARGE SCALE GENOMIC DNA]</scope>
    <source>
        <strain evidence="2">cv. AL8/78</strain>
    </source>
</reference>
<accession>A0A453MTU7</accession>
<protein>
    <submittedName>
        <fullName evidence="1">Uncharacterized protein</fullName>
    </submittedName>
</protein>
<dbReference type="Proteomes" id="UP000015105">
    <property type="component" value="Chromosome 6D"/>
</dbReference>